<reference evidence="1 2" key="1">
    <citation type="journal article" date="2007" name="Science">
        <title>The Chlamydomonas genome reveals the evolution of key animal and plant functions.</title>
        <authorList>
            <person name="Merchant S.S."/>
            <person name="Prochnik S.E."/>
            <person name="Vallon O."/>
            <person name="Harris E.H."/>
            <person name="Karpowicz S.J."/>
            <person name="Witman G.B."/>
            <person name="Terry A."/>
            <person name="Salamov A."/>
            <person name="Fritz-Laylin L.K."/>
            <person name="Marechal-Drouard L."/>
            <person name="Marshall W.F."/>
            <person name="Qu L.H."/>
            <person name="Nelson D.R."/>
            <person name="Sanderfoot A.A."/>
            <person name="Spalding M.H."/>
            <person name="Kapitonov V.V."/>
            <person name="Ren Q."/>
            <person name="Ferris P."/>
            <person name="Lindquist E."/>
            <person name="Shapiro H."/>
            <person name="Lucas S.M."/>
            <person name="Grimwood J."/>
            <person name="Schmutz J."/>
            <person name="Cardol P."/>
            <person name="Cerutti H."/>
            <person name="Chanfreau G."/>
            <person name="Chen C.L."/>
            <person name="Cognat V."/>
            <person name="Croft M.T."/>
            <person name="Dent R."/>
            <person name="Dutcher S."/>
            <person name="Fernandez E."/>
            <person name="Fukuzawa H."/>
            <person name="Gonzalez-Ballester D."/>
            <person name="Gonzalez-Halphen D."/>
            <person name="Hallmann A."/>
            <person name="Hanikenne M."/>
            <person name="Hippler M."/>
            <person name="Inwood W."/>
            <person name="Jabbari K."/>
            <person name="Kalanon M."/>
            <person name="Kuras R."/>
            <person name="Lefebvre P.A."/>
            <person name="Lemaire S.D."/>
            <person name="Lobanov A.V."/>
            <person name="Lohr M."/>
            <person name="Manuell A."/>
            <person name="Meier I."/>
            <person name="Mets L."/>
            <person name="Mittag M."/>
            <person name="Mittelmeier T."/>
            <person name="Moroney J.V."/>
            <person name="Moseley J."/>
            <person name="Napoli C."/>
            <person name="Nedelcu A.M."/>
            <person name="Niyogi K."/>
            <person name="Novoselov S.V."/>
            <person name="Paulsen I.T."/>
            <person name="Pazour G."/>
            <person name="Purton S."/>
            <person name="Ral J.P."/>
            <person name="Riano-Pachon D.M."/>
            <person name="Riekhof W."/>
            <person name="Rymarquis L."/>
            <person name="Schroda M."/>
            <person name="Stern D."/>
            <person name="Umen J."/>
            <person name="Willows R."/>
            <person name="Wilson N."/>
            <person name="Zimmer S.L."/>
            <person name="Allmer J."/>
            <person name="Balk J."/>
            <person name="Bisova K."/>
            <person name="Chen C.J."/>
            <person name="Elias M."/>
            <person name="Gendler K."/>
            <person name="Hauser C."/>
            <person name="Lamb M.R."/>
            <person name="Ledford H."/>
            <person name="Long J.C."/>
            <person name="Minagawa J."/>
            <person name="Page M.D."/>
            <person name="Pan J."/>
            <person name="Pootakham W."/>
            <person name="Roje S."/>
            <person name="Rose A."/>
            <person name="Stahlberg E."/>
            <person name="Terauchi A.M."/>
            <person name="Yang P."/>
            <person name="Ball S."/>
            <person name="Bowler C."/>
            <person name="Dieckmann C.L."/>
            <person name="Gladyshev V.N."/>
            <person name="Green P."/>
            <person name="Jorgensen R."/>
            <person name="Mayfield S."/>
            <person name="Mueller-Roeber B."/>
            <person name="Rajamani S."/>
            <person name="Sayre R.T."/>
            <person name="Brokstein P."/>
            <person name="Dubchak I."/>
            <person name="Goodstein D."/>
            <person name="Hornick L."/>
            <person name="Huang Y.W."/>
            <person name="Jhaveri J."/>
            <person name="Luo Y."/>
            <person name="Martinez D."/>
            <person name="Ngau W.C."/>
            <person name="Otillar B."/>
            <person name="Poliakov A."/>
            <person name="Porter A."/>
            <person name="Szajkowski L."/>
            <person name="Werner G."/>
            <person name="Zhou K."/>
            <person name="Grigoriev I.V."/>
            <person name="Rokhsar D.S."/>
            <person name="Grossman A.R."/>
        </authorList>
    </citation>
    <scope>NUCLEOTIDE SEQUENCE [LARGE SCALE GENOMIC DNA]</scope>
    <source>
        <strain evidence="2">CC-503</strain>
    </source>
</reference>
<accession>A0A2K3DF57</accession>
<dbReference type="RefSeq" id="XP_042921435.1">
    <property type="nucleotide sequence ID" value="XM_043066091.1"/>
</dbReference>
<dbReference type="OrthoDB" id="533114at2759"/>
<evidence type="ECO:0000313" key="1">
    <source>
        <dbReference type="EMBL" id="PNW79164.1"/>
    </source>
</evidence>
<protein>
    <submittedName>
        <fullName evidence="1">Uncharacterized protein</fullName>
    </submittedName>
</protein>
<dbReference type="AlphaFoldDB" id="A0A2K3DF57"/>
<dbReference type="Gramene" id="PNW79164">
    <property type="protein sequence ID" value="PNW79164"/>
    <property type="gene ID" value="CHLRE_09g402849v5"/>
</dbReference>
<gene>
    <name evidence="1" type="ORF">CHLRE_09g402849v5</name>
</gene>
<sequence>MQVMCQAAAGRTAVRRSAAAVAAAPVSAGRRTSTGRGRLQVVAYRSELSEMLLQRAHRYAELTAAAGSMTREELGVALGPLVGPRGVAFLADGVIYRRDRKRDVGQLVDALGRQHQAYKHLVYRPVVSAVNEAQGVVFSAVYWVLQNTQPLFGAQEPSGRISKGFLIDKQSYDTRSGVLVSSLVTRQLTLEERDALLPDPTAWQPADVGEGELTAVPDVVAHA</sequence>
<organism evidence="1 2">
    <name type="scientific">Chlamydomonas reinhardtii</name>
    <name type="common">Chlamydomonas smithii</name>
    <dbReference type="NCBI Taxonomy" id="3055"/>
    <lineage>
        <taxon>Eukaryota</taxon>
        <taxon>Viridiplantae</taxon>
        <taxon>Chlorophyta</taxon>
        <taxon>core chlorophytes</taxon>
        <taxon>Chlorophyceae</taxon>
        <taxon>CS clade</taxon>
        <taxon>Chlamydomonadales</taxon>
        <taxon>Chlamydomonadaceae</taxon>
        <taxon>Chlamydomonas</taxon>
    </lineage>
</organism>
<proteinExistence type="predicted"/>
<dbReference type="GeneID" id="5723190"/>
<dbReference type="EMBL" id="CM008970">
    <property type="protein sequence ID" value="PNW79164.1"/>
    <property type="molecule type" value="Genomic_DNA"/>
</dbReference>
<dbReference type="InParanoid" id="A0A2K3DF57"/>
<dbReference type="KEGG" id="cre:CHLRE_09g402849v5"/>
<evidence type="ECO:0000313" key="2">
    <source>
        <dbReference type="Proteomes" id="UP000006906"/>
    </source>
</evidence>
<name>A0A2K3DF57_CHLRE</name>
<keyword evidence="2" id="KW-1185">Reference proteome</keyword>
<dbReference type="Proteomes" id="UP000006906">
    <property type="component" value="Chromosome 9"/>
</dbReference>
<dbReference type="ExpressionAtlas" id="A0A2K3DF57">
    <property type="expression patterns" value="baseline"/>
</dbReference>